<organism evidence="2 3">
    <name type="scientific">Thermoproteota archaeon</name>
    <dbReference type="NCBI Taxonomy" id="2056631"/>
    <lineage>
        <taxon>Archaea</taxon>
        <taxon>Thermoproteota</taxon>
    </lineage>
</organism>
<dbReference type="AlphaFoldDB" id="A0A497EXP2"/>
<name>A0A497EXP2_9CREN</name>
<reference evidence="2 3" key="1">
    <citation type="submission" date="2018-06" db="EMBL/GenBank/DDBJ databases">
        <title>Extensive metabolic versatility and redundancy in microbially diverse, dynamic hydrothermal sediments.</title>
        <authorList>
            <person name="Dombrowski N."/>
            <person name="Teske A."/>
            <person name="Baker B.J."/>
        </authorList>
    </citation>
    <scope>NUCLEOTIDE SEQUENCE [LARGE SCALE GENOMIC DNA]</scope>
    <source>
        <strain evidence="2">B20_G2</strain>
    </source>
</reference>
<dbReference type="InterPro" id="IPR033913">
    <property type="entry name" value="MTH1175_dom"/>
</dbReference>
<evidence type="ECO:0000313" key="2">
    <source>
        <dbReference type="EMBL" id="RLE51946.1"/>
    </source>
</evidence>
<dbReference type="InterPro" id="IPR003731">
    <property type="entry name" value="Di-Nase_FeMo-co_biosynth"/>
</dbReference>
<dbReference type="CDD" id="cd00851">
    <property type="entry name" value="MTH1175"/>
    <property type="match status" value="1"/>
</dbReference>
<dbReference type="PANTHER" id="PTHR33937:SF2">
    <property type="entry name" value="DINITROGENASE IRON-MOLYBDENUM COFACTOR BIOSYNTHESIS DOMAIN-CONTAINING PROTEIN"/>
    <property type="match status" value="1"/>
</dbReference>
<dbReference type="InterPro" id="IPR036105">
    <property type="entry name" value="DiNase_FeMo-co_biosyn_sf"/>
</dbReference>
<accession>A0A497EXP2</accession>
<proteinExistence type="predicted"/>
<dbReference type="Proteomes" id="UP000269499">
    <property type="component" value="Unassembled WGS sequence"/>
</dbReference>
<evidence type="ECO:0000259" key="1">
    <source>
        <dbReference type="Pfam" id="PF02579"/>
    </source>
</evidence>
<dbReference type="Gene3D" id="3.30.420.130">
    <property type="entry name" value="Dinitrogenase iron-molybdenum cofactor biosynthesis domain"/>
    <property type="match status" value="1"/>
</dbReference>
<dbReference type="EMBL" id="QMRA01000141">
    <property type="protein sequence ID" value="RLE51946.1"/>
    <property type="molecule type" value="Genomic_DNA"/>
</dbReference>
<gene>
    <name evidence="2" type="ORF">DRJ26_05235</name>
</gene>
<feature type="domain" description="Dinitrogenase iron-molybdenum cofactor biosynthesis" evidence="1">
    <location>
        <begin position="14"/>
        <end position="103"/>
    </location>
</feature>
<sequence length="120" mass="13145">MKFLVPLEDNKGLDSPLCVHFGRAPYYAIVTITVDGYVDYRVKNLSLEHGGRCGAYSLIDDLDIDAVIVRSIGPRAASAFQSKGIPIFVTNSTTLRGVIEEAKQQKLIPYSPQIASCDQI</sequence>
<dbReference type="SUPFAM" id="SSF53146">
    <property type="entry name" value="Nitrogenase accessory factor-like"/>
    <property type="match status" value="1"/>
</dbReference>
<dbReference type="PANTHER" id="PTHR33937">
    <property type="entry name" value="IRON-MOLYBDENUM PROTEIN-RELATED-RELATED"/>
    <property type="match status" value="1"/>
</dbReference>
<protein>
    <recommendedName>
        <fullName evidence="1">Dinitrogenase iron-molybdenum cofactor biosynthesis domain-containing protein</fullName>
    </recommendedName>
</protein>
<dbReference type="InterPro" id="IPR051840">
    <property type="entry name" value="NifX/NifY_domain"/>
</dbReference>
<evidence type="ECO:0000313" key="3">
    <source>
        <dbReference type="Proteomes" id="UP000269499"/>
    </source>
</evidence>
<feature type="non-terminal residue" evidence="2">
    <location>
        <position position="120"/>
    </location>
</feature>
<dbReference type="Pfam" id="PF02579">
    <property type="entry name" value="Nitro_FeMo-Co"/>
    <property type="match status" value="1"/>
</dbReference>
<comment type="caution">
    <text evidence="2">The sequence shown here is derived from an EMBL/GenBank/DDBJ whole genome shotgun (WGS) entry which is preliminary data.</text>
</comment>